<evidence type="ECO:0000256" key="3">
    <source>
        <dbReference type="ARBA" id="ARBA00022801"/>
    </source>
</evidence>
<dbReference type="PANTHER" id="PTHR46124">
    <property type="entry name" value="D-AMINOACYL-TRNA DEACYLASE"/>
    <property type="match status" value="1"/>
</dbReference>
<protein>
    <submittedName>
        <fullName evidence="5">Hydrolase, TatD family</fullName>
    </submittedName>
</protein>
<dbReference type="RefSeq" id="WP_015751171.1">
    <property type="nucleotide sequence ID" value="NC_013223.1"/>
</dbReference>
<dbReference type="eggNOG" id="COG0084">
    <property type="taxonomic scope" value="Bacteria"/>
</dbReference>
<dbReference type="SUPFAM" id="SSF51556">
    <property type="entry name" value="Metallo-dependent hydrolases"/>
    <property type="match status" value="1"/>
</dbReference>
<sequence length="280" mass="31181">MGKKKRVRPEPASLGLPCLGVDTHAHLDMGPMAEMLPEVLQRSHSAGVGRVGQVFLGPEAYASKREQFRDFPEVFFLAGIHPHDAQTFTADGIADLSRAMGKDDRLKAWGEIGLDYYYTYSPPEVQKAALRAQLEAVRQLDVPPVIHSRDADEETLAILLDMGFADRPVLWHCFGRDLEFGRRLVGYGWTLSIPGTVSYRKNFPLQEAVRNLPLDRLVLETDAPFLAPEPYRGKPNEPALSVFTAQAVARLREMPVEELWEAMGRNAVRFFGLAPLGSAL</sequence>
<evidence type="ECO:0000313" key="5">
    <source>
        <dbReference type="EMBL" id="ACV68013.1"/>
    </source>
</evidence>
<dbReference type="InterPro" id="IPR032466">
    <property type="entry name" value="Metal_Hydrolase"/>
</dbReference>
<dbReference type="GO" id="GO:0046872">
    <property type="term" value="F:metal ion binding"/>
    <property type="evidence" value="ECO:0007669"/>
    <property type="project" value="UniProtKB-KW"/>
</dbReference>
<keyword evidence="2 4" id="KW-0479">Metal-binding</keyword>
<dbReference type="PROSITE" id="PS01091">
    <property type="entry name" value="TATD_3"/>
    <property type="match status" value="1"/>
</dbReference>
<evidence type="ECO:0000313" key="6">
    <source>
        <dbReference type="Proteomes" id="UP000001052"/>
    </source>
</evidence>
<dbReference type="STRING" id="485915.Dret_0721"/>
<keyword evidence="6" id="KW-1185">Reference proteome</keyword>
<dbReference type="GO" id="GO:0016788">
    <property type="term" value="F:hydrolase activity, acting on ester bonds"/>
    <property type="evidence" value="ECO:0007669"/>
    <property type="project" value="InterPro"/>
</dbReference>
<accession>C8X0R6</accession>
<dbReference type="NCBIfam" id="TIGR00010">
    <property type="entry name" value="YchF/TatD family DNA exonuclease"/>
    <property type="match status" value="1"/>
</dbReference>
<dbReference type="InterPro" id="IPR001130">
    <property type="entry name" value="TatD-like"/>
</dbReference>
<evidence type="ECO:0000256" key="1">
    <source>
        <dbReference type="ARBA" id="ARBA00009275"/>
    </source>
</evidence>
<evidence type="ECO:0000256" key="4">
    <source>
        <dbReference type="PIRSR" id="PIRSR005902-1"/>
    </source>
</evidence>
<reference evidence="6" key="1">
    <citation type="submission" date="2009-09" db="EMBL/GenBank/DDBJ databases">
        <title>The complete chromosome of Desulfohalobium retbaense DSM 5692.</title>
        <authorList>
            <consortium name="US DOE Joint Genome Institute (JGI-PGF)"/>
            <person name="Lucas S."/>
            <person name="Copeland A."/>
            <person name="Lapidus A."/>
            <person name="Glavina del Rio T."/>
            <person name="Dalin E."/>
            <person name="Tice H."/>
            <person name="Bruce D."/>
            <person name="Goodwin L."/>
            <person name="Pitluck S."/>
            <person name="Kyrpides N."/>
            <person name="Mavromatis K."/>
            <person name="Ivanova N."/>
            <person name="Mikhailova N."/>
            <person name="Munk A.C."/>
            <person name="Brettin T."/>
            <person name="Detter J.C."/>
            <person name="Han C."/>
            <person name="Tapia R."/>
            <person name="Larimer F."/>
            <person name="Land M."/>
            <person name="Hauser L."/>
            <person name="Markowitz V."/>
            <person name="Cheng J.-F."/>
            <person name="Hugenholtz P."/>
            <person name="Woyke T."/>
            <person name="Wu D."/>
            <person name="Spring S."/>
            <person name="Klenk H.-P."/>
            <person name="Eisen J.A."/>
        </authorList>
    </citation>
    <scope>NUCLEOTIDE SEQUENCE [LARGE SCALE GENOMIC DNA]</scope>
    <source>
        <strain evidence="6">DSM 5692</strain>
    </source>
</reference>
<feature type="binding site" evidence="4">
    <location>
        <position position="172"/>
    </location>
    <ligand>
        <name>a divalent metal cation</name>
        <dbReference type="ChEBI" id="CHEBI:60240"/>
        <label>2</label>
    </ligand>
</feature>
<dbReference type="EMBL" id="CP001734">
    <property type="protein sequence ID" value="ACV68013.1"/>
    <property type="molecule type" value="Genomic_DNA"/>
</dbReference>
<dbReference type="HOGENOM" id="CLU_031506_4_0_7"/>
<feature type="binding site" evidence="4">
    <location>
        <position position="24"/>
    </location>
    <ligand>
        <name>a divalent metal cation</name>
        <dbReference type="ChEBI" id="CHEBI:60240"/>
        <label>1</label>
    </ligand>
</feature>
<dbReference type="CDD" id="cd01310">
    <property type="entry name" value="TatD_DNAse"/>
    <property type="match status" value="1"/>
</dbReference>
<comment type="similarity">
    <text evidence="1">Belongs to the metallo-dependent hydrolases superfamily. TatD-type hydrolase family.</text>
</comment>
<dbReference type="Pfam" id="PF01026">
    <property type="entry name" value="TatD_DNase"/>
    <property type="match status" value="1"/>
</dbReference>
<evidence type="ECO:0000256" key="2">
    <source>
        <dbReference type="ARBA" id="ARBA00022723"/>
    </source>
</evidence>
<dbReference type="PANTHER" id="PTHR46124:SF2">
    <property type="entry name" value="D-AMINOACYL-TRNA DEACYLASE"/>
    <property type="match status" value="1"/>
</dbReference>
<organism evidence="5 6">
    <name type="scientific">Desulfohalobium retbaense (strain ATCC 49708 / DSM 5692 / JCM 16813 / HR100)</name>
    <dbReference type="NCBI Taxonomy" id="485915"/>
    <lineage>
        <taxon>Bacteria</taxon>
        <taxon>Pseudomonadati</taxon>
        <taxon>Thermodesulfobacteriota</taxon>
        <taxon>Desulfovibrionia</taxon>
        <taxon>Desulfovibrionales</taxon>
        <taxon>Desulfohalobiaceae</taxon>
        <taxon>Desulfohalobium</taxon>
    </lineage>
</organism>
<feature type="binding site" evidence="4">
    <location>
        <position position="222"/>
    </location>
    <ligand>
        <name>a divalent metal cation</name>
        <dbReference type="ChEBI" id="CHEBI:60240"/>
        <label>1</label>
    </ligand>
</feature>
<dbReference type="GO" id="GO:0005829">
    <property type="term" value="C:cytosol"/>
    <property type="evidence" value="ECO:0007669"/>
    <property type="project" value="TreeGrafter"/>
</dbReference>
<reference evidence="5 6" key="2">
    <citation type="journal article" date="2010" name="Stand. Genomic Sci.">
        <title>Complete genome sequence of Desulfohalobium retbaense type strain (HR(100)).</title>
        <authorList>
            <person name="Spring S."/>
            <person name="Nolan M."/>
            <person name="Lapidus A."/>
            <person name="Glavina Del Rio T."/>
            <person name="Copeland A."/>
            <person name="Tice H."/>
            <person name="Cheng J.F."/>
            <person name="Lucas S."/>
            <person name="Land M."/>
            <person name="Chen F."/>
            <person name="Bruce D."/>
            <person name="Goodwin L."/>
            <person name="Pitluck S."/>
            <person name="Ivanova N."/>
            <person name="Mavromatis K."/>
            <person name="Mikhailova N."/>
            <person name="Pati A."/>
            <person name="Chen A."/>
            <person name="Palaniappan K."/>
            <person name="Hauser L."/>
            <person name="Chang Y.J."/>
            <person name="Jeffries C.D."/>
            <person name="Munk C."/>
            <person name="Kiss H."/>
            <person name="Chain P."/>
            <person name="Han C."/>
            <person name="Brettin T."/>
            <person name="Detter J.C."/>
            <person name="Schuler E."/>
            <person name="Goker M."/>
            <person name="Rohde M."/>
            <person name="Bristow J."/>
            <person name="Eisen J.A."/>
            <person name="Markowitz V."/>
            <person name="Hugenholtz P."/>
            <person name="Kyrpides N.C."/>
            <person name="Klenk H.P."/>
        </authorList>
    </citation>
    <scope>NUCLEOTIDE SEQUENCE [LARGE SCALE GENOMIC DNA]</scope>
    <source>
        <strain evidence="5 6">DSM 5692</strain>
    </source>
</reference>
<gene>
    <name evidence="5" type="ordered locus">Dret_0721</name>
</gene>
<feature type="binding site" evidence="4">
    <location>
        <position position="26"/>
    </location>
    <ligand>
        <name>a divalent metal cation</name>
        <dbReference type="ChEBI" id="CHEBI:60240"/>
        <label>1</label>
    </ligand>
</feature>
<name>C8X0R6_DESRD</name>
<dbReference type="InterPro" id="IPR015991">
    <property type="entry name" value="TatD/YcfH-like"/>
</dbReference>
<dbReference type="GO" id="GO:0004536">
    <property type="term" value="F:DNA nuclease activity"/>
    <property type="evidence" value="ECO:0007669"/>
    <property type="project" value="InterPro"/>
</dbReference>
<dbReference type="AlphaFoldDB" id="C8X0R6"/>
<dbReference type="Gene3D" id="3.20.20.140">
    <property type="entry name" value="Metal-dependent hydrolases"/>
    <property type="match status" value="1"/>
</dbReference>
<dbReference type="KEGG" id="drt:Dret_0721"/>
<feature type="binding site" evidence="4">
    <location>
        <position position="111"/>
    </location>
    <ligand>
        <name>a divalent metal cation</name>
        <dbReference type="ChEBI" id="CHEBI:60240"/>
        <label>1</label>
    </ligand>
</feature>
<dbReference type="OrthoDB" id="9810005at2"/>
<dbReference type="PIRSF" id="PIRSF005902">
    <property type="entry name" value="DNase_TatD"/>
    <property type="match status" value="1"/>
</dbReference>
<dbReference type="FunFam" id="3.20.20.140:FF:000005">
    <property type="entry name" value="TatD family hydrolase"/>
    <property type="match status" value="1"/>
</dbReference>
<feature type="binding site" evidence="4">
    <location>
        <position position="147"/>
    </location>
    <ligand>
        <name>a divalent metal cation</name>
        <dbReference type="ChEBI" id="CHEBI:60240"/>
        <label>2</label>
    </ligand>
</feature>
<proteinExistence type="inferred from homology"/>
<dbReference type="Proteomes" id="UP000001052">
    <property type="component" value="Chromosome"/>
</dbReference>
<dbReference type="InterPro" id="IPR018228">
    <property type="entry name" value="DNase_TatD-rel_CS"/>
</dbReference>
<keyword evidence="3 5" id="KW-0378">Hydrolase</keyword>